<dbReference type="PROSITE" id="PS00375">
    <property type="entry name" value="UDPGT"/>
    <property type="match status" value="1"/>
</dbReference>
<keyword evidence="3 4" id="KW-0808">Transferase</keyword>
<dbReference type="EC" id="2.4.1.17" evidence="5"/>
<reference evidence="6 7" key="1">
    <citation type="submission" date="2023-03" db="EMBL/GenBank/DDBJ databases">
        <title>Genome insight into feeding habits of ladybird beetles.</title>
        <authorList>
            <person name="Li H.-S."/>
            <person name="Huang Y.-H."/>
            <person name="Pang H."/>
        </authorList>
    </citation>
    <scope>NUCLEOTIDE SEQUENCE [LARGE SCALE GENOMIC DNA]</scope>
    <source>
        <strain evidence="6">SYSU_2023b</strain>
        <tissue evidence="6">Whole body</tissue>
    </source>
</reference>
<dbReference type="InterPro" id="IPR035595">
    <property type="entry name" value="UDP_glycos_trans_CS"/>
</dbReference>
<organism evidence="6 7">
    <name type="scientific">Henosepilachna vigintioctopunctata</name>
    <dbReference type="NCBI Taxonomy" id="420089"/>
    <lineage>
        <taxon>Eukaryota</taxon>
        <taxon>Metazoa</taxon>
        <taxon>Ecdysozoa</taxon>
        <taxon>Arthropoda</taxon>
        <taxon>Hexapoda</taxon>
        <taxon>Insecta</taxon>
        <taxon>Pterygota</taxon>
        <taxon>Neoptera</taxon>
        <taxon>Endopterygota</taxon>
        <taxon>Coleoptera</taxon>
        <taxon>Polyphaga</taxon>
        <taxon>Cucujiformia</taxon>
        <taxon>Coccinelloidea</taxon>
        <taxon>Coccinellidae</taxon>
        <taxon>Epilachninae</taxon>
        <taxon>Epilachnini</taxon>
        <taxon>Henosepilachna</taxon>
    </lineage>
</organism>
<dbReference type="GO" id="GO:0015020">
    <property type="term" value="F:glucuronosyltransferase activity"/>
    <property type="evidence" value="ECO:0007669"/>
    <property type="project" value="UniProtKB-EC"/>
</dbReference>
<dbReference type="SUPFAM" id="SSF53756">
    <property type="entry name" value="UDP-Glycosyltransferase/glycogen phosphorylase"/>
    <property type="match status" value="1"/>
</dbReference>
<keyword evidence="5" id="KW-0472">Membrane</keyword>
<proteinExistence type="inferred from homology"/>
<name>A0AAW1V1P9_9CUCU</name>
<keyword evidence="5" id="KW-1133">Transmembrane helix</keyword>
<comment type="catalytic activity">
    <reaction evidence="5">
        <text>glucuronate acceptor + UDP-alpha-D-glucuronate = acceptor beta-D-glucuronoside + UDP + H(+)</text>
        <dbReference type="Rhea" id="RHEA:21032"/>
        <dbReference type="ChEBI" id="CHEBI:15378"/>
        <dbReference type="ChEBI" id="CHEBI:58052"/>
        <dbReference type="ChEBI" id="CHEBI:58223"/>
        <dbReference type="ChEBI" id="CHEBI:132367"/>
        <dbReference type="ChEBI" id="CHEBI:132368"/>
        <dbReference type="EC" id="2.4.1.17"/>
    </reaction>
</comment>
<keyword evidence="5" id="KW-0812">Transmembrane</keyword>
<evidence type="ECO:0000313" key="7">
    <source>
        <dbReference type="Proteomes" id="UP001431783"/>
    </source>
</evidence>
<dbReference type="Proteomes" id="UP001431783">
    <property type="component" value="Unassembled WGS sequence"/>
</dbReference>
<comment type="subcellular location">
    <subcellularLocation>
        <location evidence="5">Membrane</location>
        <topology evidence="5">Single-pass membrane protein</topology>
    </subcellularLocation>
</comment>
<dbReference type="EMBL" id="JARQZJ010000098">
    <property type="protein sequence ID" value="KAK9886006.1"/>
    <property type="molecule type" value="Genomic_DNA"/>
</dbReference>
<dbReference type="InterPro" id="IPR002213">
    <property type="entry name" value="UDP_glucos_trans"/>
</dbReference>
<evidence type="ECO:0000256" key="3">
    <source>
        <dbReference type="ARBA" id="ARBA00022679"/>
    </source>
</evidence>
<protein>
    <recommendedName>
        <fullName evidence="5">UDP-glucuronosyltransferase</fullName>
        <ecNumber evidence="5">2.4.1.17</ecNumber>
    </recommendedName>
</protein>
<dbReference type="FunFam" id="3.40.50.2000:FF:000050">
    <property type="entry name" value="UDP-glucuronosyltransferase"/>
    <property type="match status" value="1"/>
</dbReference>
<feature type="transmembrane region" description="Helical" evidence="5">
    <location>
        <begin position="320"/>
        <end position="347"/>
    </location>
</feature>
<dbReference type="AlphaFoldDB" id="A0AAW1V1P9"/>
<accession>A0AAW1V1P9</accession>
<keyword evidence="2 4" id="KW-0328">Glycosyltransferase</keyword>
<gene>
    <name evidence="6" type="ORF">WA026_014792</name>
</gene>
<evidence type="ECO:0000313" key="6">
    <source>
        <dbReference type="EMBL" id="KAK9886006.1"/>
    </source>
</evidence>
<dbReference type="PANTHER" id="PTHR48043">
    <property type="entry name" value="EG:EG0003.4 PROTEIN-RELATED"/>
    <property type="match status" value="1"/>
</dbReference>
<evidence type="ECO:0000256" key="1">
    <source>
        <dbReference type="ARBA" id="ARBA00009995"/>
    </source>
</evidence>
<dbReference type="Pfam" id="PF00201">
    <property type="entry name" value="UDPGT"/>
    <property type="match status" value="1"/>
</dbReference>
<evidence type="ECO:0000256" key="2">
    <source>
        <dbReference type="ARBA" id="ARBA00022676"/>
    </source>
</evidence>
<keyword evidence="7" id="KW-1185">Reference proteome</keyword>
<dbReference type="CDD" id="cd03784">
    <property type="entry name" value="GT1_Gtf-like"/>
    <property type="match status" value="1"/>
</dbReference>
<dbReference type="Gene3D" id="3.40.50.2000">
    <property type="entry name" value="Glycogen Phosphorylase B"/>
    <property type="match status" value="1"/>
</dbReference>
<comment type="caution">
    <text evidence="6">The sequence shown here is derived from an EMBL/GenBank/DDBJ whole genome shotgun (WGS) entry which is preliminary data.</text>
</comment>
<dbReference type="PANTHER" id="PTHR48043:SF159">
    <property type="entry name" value="EG:EG0003.4 PROTEIN-RELATED"/>
    <property type="match status" value="1"/>
</dbReference>
<dbReference type="GO" id="GO:0016020">
    <property type="term" value="C:membrane"/>
    <property type="evidence" value="ECO:0007669"/>
    <property type="project" value="UniProtKB-SubCell"/>
</dbReference>
<comment type="similarity">
    <text evidence="1 4">Belongs to the UDP-glycosyltransferase family.</text>
</comment>
<evidence type="ECO:0000256" key="4">
    <source>
        <dbReference type="RuleBase" id="RU003718"/>
    </source>
</evidence>
<dbReference type="InterPro" id="IPR050271">
    <property type="entry name" value="UDP-glycosyltransferase"/>
</dbReference>
<evidence type="ECO:0000256" key="5">
    <source>
        <dbReference type="RuleBase" id="RU362059"/>
    </source>
</evidence>
<sequence>MDASEGIHSILGNGVHPVLYPESQLTAESFPMALDKRIMSVIGGLFLQIFNKWFILPPLMGRMKEAFGENCRSFEELFEEIDMLFINTNHIFHHIRPIQPNTISFGGGTHVKYSKNPLPKDLKNFMDNATEGIIYFSLGSNIKGSLLSNNLQQVFADTFAELPYKVLWKFENENKTLKSDNVMIRRWIPQSTVLGHTNVKLFITQCGLQSIDEAISNNVPMIGIPFIGDQAANARKLKKNGLGLMLEYSTLTKHIFKETIIEVITNNRYKEKVLEVADLMTDVEMTGIEKAIWWTEYVIRNKGAKHFKYPISNIPFYQRYLLDVFLVVMMSISILLYLIKSAVFMIIRIFSSKNKKE</sequence>